<proteinExistence type="predicted"/>
<keyword evidence="1" id="KW-0472">Membrane</keyword>
<comment type="caution">
    <text evidence="2">The sequence shown here is derived from an EMBL/GenBank/DDBJ whole genome shotgun (WGS) entry which is preliminary data.</text>
</comment>
<evidence type="ECO:0000256" key="1">
    <source>
        <dbReference type="SAM" id="Phobius"/>
    </source>
</evidence>
<name>A0ABD1W5U1_9LAMI</name>
<organism evidence="2 3">
    <name type="scientific">Forsythia ovata</name>
    <dbReference type="NCBI Taxonomy" id="205694"/>
    <lineage>
        <taxon>Eukaryota</taxon>
        <taxon>Viridiplantae</taxon>
        <taxon>Streptophyta</taxon>
        <taxon>Embryophyta</taxon>
        <taxon>Tracheophyta</taxon>
        <taxon>Spermatophyta</taxon>
        <taxon>Magnoliopsida</taxon>
        <taxon>eudicotyledons</taxon>
        <taxon>Gunneridae</taxon>
        <taxon>Pentapetalae</taxon>
        <taxon>asterids</taxon>
        <taxon>lamiids</taxon>
        <taxon>Lamiales</taxon>
        <taxon>Oleaceae</taxon>
        <taxon>Forsythieae</taxon>
        <taxon>Forsythia</taxon>
    </lineage>
</organism>
<dbReference type="Proteomes" id="UP001604277">
    <property type="component" value="Unassembled WGS sequence"/>
</dbReference>
<evidence type="ECO:0000313" key="3">
    <source>
        <dbReference type="Proteomes" id="UP001604277"/>
    </source>
</evidence>
<protein>
    <submittedName>
        <fullName evidence="2">Uncharacterized protein</fullName>
    </submittedName>
</protein>
<keyword evidence="1" id="KW-0812">Transmembrane</keyword>
<keyword evidence="3" id="KW-1185">Reference proteome</keyword>
<keyword evidence="1" id="KW-1133">Transmembrane helix</keyword>
<sequence length="114" mass="12639">MLRSSFNKGTPHIDTSSGECVVSEGDVDVKSRLFRASWTRSLNSSNDLCSKSKRSDTLLLSFLNEINDSGTFFLVLKLEAVKLVAWAWAWRRHAPPSVVVLAVIVLVGSLFLLE</sequence>
<evidence type="ECO:0000313" key="2">
    <source>
        <dbReference type="EMBL" id="KAL2544855.1"/>
    </source>
</evidence>
<reference evidence="3" key="1">
    <citation type="submission" date="2024-07" db="EMBL/GenBank/DDBJ databases">
        <title>Two chromosome-level genome assemblies of Korean endemic species Abeliophyllum distichum and Forsythia ovata (Oleaceae).</title>
        <authorList>
            <person name="Jang H."/>
        </authorList>
    </citation>
    <scope>NUCLEOTIDE SEQUENCE [LARGE SCALE GENOMIC DNA]</scope>
</reference>
<dbReference type="EMBL" id="JBFOLJ010000004">
    <property type="protein sequence ID" value="KAL2544855.1"/>
    <property type="molecule type" value="Genomic_DNA"/>
</dbReference>
<feature type="transmembrane region" description="Helical" evidence="1">
    <location>
        <begin position="94"/>
        <end position="113"/>
    </location>
</feature>
<accession>A0ABD1W5U1</accession>
<gene>
    <name evidence="2" type="ORF">Fot_14088</name>
</gene>
<dbReference type="AlphaFoldDB" id="A0ABD1W5U1"/>